<organism evidence="8">
    <name type="scientific">Acromyrmex echinatior</name>
    <name type="common">Panamanian leafcutter ant</name>
    <name type="synonym">Acromyrmex octospinosus echinatior</name>
    <dbReference type="NCBI Taxonomy" id="103372"/>
    <lineage>
        <taxon>Eukaryota</taxon>
        <taxon>Metazoa</taxon>
        <taxon>Ecdysozoa</taxon>
        <taxon>Arthropoda</taxon>
        <taxon>Hexapoda</taxon>
        <taxon>Insecta</taxon>
        <taxon>Pterygota</taxon>
        <taxon>Neoptera</taxon>
        <taxon>Endopterygota</taxon>
        <taxon>Hymenoptera</taxon>
        <taxon>Apocrita</taxon>
        <taxon>Aculeata</taxon>
        <taxon>Formicoidea</taxon>
        <taxon>Formicidae</taxon>
        <taxon>Myrmicinae</taxon>
        <taxon>Acromyrmex</taxon>
    </lineage>
</organism>
<dbReference type="InParanoid" id="F4WGH1"/>
<dbReference type="eggNOG" id="ENOG502RYIT">
    <property type="taxonomic scope" value="Eukaryota"/>
</dbReference>
<dbReference type="STRING" id="103372.F4WGH1"/>
<evidence type="ECO:0000256" key="4">
    <source>
        <dbReference type="PROSITE-ProRule" id="PRU00176"/>
    </source>
</evidence>
<feature type="domain" description="RRM" evidence="6">
    <location>
        <begin position="59"/>
        <end position="134"/>
    </location>
</feature>
<dbReference type="InterPro" id="IPR000504">
    <property type="entry name" value="RRM_dom"/>
</dbReference>
<dbReference type="Proteomes" id="UP000007755">
    <property type="component" value="Unassembled WGS sequence"/>
</dbReference>
<protein>
    <submittedName>
        <fullName evidence="7">Putative RNA-binding protein 11</fullName>
    </submittedName>
</protein>
<proteinExistence type="predicted"/>
<dbReference type="GO" id="GO:0005654">
    <property type="term" value="C:nucleoplasm"/>
    <property type="evidence" value="ECO:0007669"/>
    <property type="project" value="UniProtKB-SubCell"/>
</dbReference>
<reference evidence="7" key="1">
    <citation type="submission" date="2011-02" db="EMBL/GenBank/DDBJ databases">
        <title>The genome of the leaf-cutting ant Acromyrmex echinatior suggests key adaptations to social evolution and fungus farming.</title>
        <authorList>
            <person name="Nygaard S."/>
            <person name="Zhang G."/>
        </authorList>
    </citation>
    <scope>NUCLEOTIDE SEQUENCE</scope>
</reference>
<dbReference type="SUPFAM" id="SSF54928">
    <property type="entry name" value="RNA-binding domain, RBD"/>
    <property type="match status" value="1"/>
</dbReference>
<dbReference type="PANTHER" id="PTHR13798">
    <property type="entry name" value="RNA BINDING MOTIF RBM PROTEIN -RELATED"/>
    <property type="match status" value="1"/>
</dbReference>
<dbReference type="SMART" id="SM00360">
    <property type="entry name" value="RRM"/>
    <property type="match status" value="1"/>
</dbReference>
<gene>
    <name evidence="7" type="ORF">G5I_04748</name>
</gene>
<dbReference type="InterPro" id="IPR012677">
    <property type="entry name" value="Nucleotide-bd_a/b_plait_sf"/>
</dbReference>
<evidence type="ECO:0000259" key="6">
    <source>
        <dbReference type="PROSITE" id="PS50102"/>
    </source>
</evidence>
<dbReference type="Pfam" id="PF00076">
    <property type="entry name" value="RRM_1"/>
    <property type="match status" value="1"/>
</dbReference>
<name>F4WGH1_ACREC</name>
<evidence type="ECO:0000313" key="8">
    <source>
        <dbReference type="Proteomes" id="UP000007755"/>
    </source>
</evidence>
<evidence type="ECO:0000256" key="3">
    <source>
        <dbReference type="ARBA" id="ARBA00023242"/>
    </source>
</evidence>
<comment type="subcellular location">
    <subcellularLocation>
        <location evidence="1">Nucleus</location>
        <location evidence="1">Nucleoplasm</location>
    </subcellularLocation>
</comment>
<accession>F4WGH1</accession>
<dbReference type="OrthoDB" id="407442at2759"/>
<keyword evidence="3" id="KW-0539">Nucleus</keyword>
<dbReference type="GO" id="GO:0000381">
    <property type="term" value="P:regulation of alternative mRNA splicing, via spliceosome"/>
    <property type="evidence" value="ECO:0007669"/>
    <property type="project" value="TreeGrafter"/>
</dbReference>
<feature type="compositionally biased region" description="Basic and acidic residues" evidence="5">
    <location>
        <begin position="208"/>
        <end position="259"/>
    </location>
</feature>
<dbReference type="GO" id="GO:0003727">
    <property type="term" value="F:single-stranded RNA binding"/>
    <property type="evidence" value="ECO:0007669"/>
    <property type="project" value="TreeGrafter"/>
</dbReference>
<evidence type="ECO:0000256" key="2">
    <source>
        <dbReference type="ARBA" id="ARBA00022884"/>
    </source>
</evidence>
<evidence type="ECO:0000256" key="1">
    <source>
        <dbReference type="ARBA" id="ARBA00004642"/>
    </source>
</evidence>
<dbReference type="InterPro" id="IPR052285">
    <property type="entry name" value="NEXT_complex_subunit"/>
</dbReference>
<keyword evidence="8" id="KW-1185">Reference proteome</keyword>
<dbReference type="PROSITE" id="PS50102">
    <property type="entry name" value="RRM"/>
    <property type="match status" value="1"/>
</dbReference>
<dbReference type="InterPro" id="IPR035979">
    <property type="entry name" value="RBD_domain_sf"/>
</dbReference>
<evidence type="ECO:0000313" key="7">
    <source>
        <dbReference type="EMBL" id="EGI66701.1"/>
    </source>
</evidence>
<feature type="region of interest" description="Disordered" evidence="5">
    <location>
        <begin position="191"/>
        <end position="260"/>
    </location>
</feature>
<keyword evidence="2 4" id="KW-0694">RNA-binding</keyword>
<dbReference type="AlphaFoldDB" id="F4WGH1"/>
<sequence>MVQTKFAEFREIYLMVTLNLTLRLTLDITQGQSTVLQIRVHRFLKIPNYQDLEQSMPPVSALPKMYHVEVTRSDLHLVGGGPVQRITIPKDRDGKPRTYGFITYKHMDSVEYALHLFDGTMLYNRTLNMKLRNNTESQQAEQSSNPVRNMNHMLELGQQMILGNYPSQTSGGSAMFGVNISQDILSYPKQLDVNFGNDDRRRNHPYQRNRDRKQERDRDRNQEKDRNRDRNRDAEREKDNGRSRERNHNDHYRDERAYYNRDNNYRSNDYFRYNDNRKRWTYH</sequence>
<evidence type="ECO:0000256" key="5">
    <source>
        <dbReference type="SAM" id="MobiDB-lite"/>
    </source>
</evidence>
<dbReference type="PANTHER" id="PTHR13798:SF11">
    <property type="entry name" value="RNA-BINDING PROTEIN 7-RELATED"/>
    <property type="match status" value="1"/>
</dbReference>
<dbReference type="Gene3D" id="3.30.70.330">
    <property type="match status" value="1"/>
</dbReference>
<dbReference type="EMBL" id="GL888132">
    <property type="protein sequence ID" value="EGI66701.1"/>
    <property type="molecule type" value="Genomic_DNA"/>
</dbReference>